<reference evidence="1" key="1">
    <citation type="submission" date="2023-10" db="EMBL/GenBank/DDBJ databases">
        <authorList>
            <person name="Domelevo Entfellner J.-B."/>
        </authorList>
    </citation>
    <scope>NUCLEOTIDE SEQUENCE</scope>
</reference>
<keyword evidence="2" id="KW-1185">Reference proteome</keyword>
<proteinExistence type="predicted"/>
<protein>
    <submittedName>
        <fullName evidence="1">Uncharacterized protein</fullName>
    </submittedName>
</protein>
<dbReference type="AlphaFoldDB" id="A0AA86W0K9"/>
<dbReference type="Gramene" id="rna-AYBTSS11_LOCUS26257">
    <property type="protein sequence ID" value="CAJ1974185.1"/>
    <property type="gene ID" value="gene-AYBTSS11_LOCUS26257"/>
</dbReference>
<accession>A0AA86W0K9</accession>
<dbReference type="EMBL" id="OY731406">
    <property type="protein sequence ID" value="CAJ1974185.1"/>
    <property type="molecule type" value="Genomic_DNA"/>
</dbReference>
<sequence>MVFKTHGPFAIFGGSFDSREDKNNQIAASHRFMICLFFKRLWEIDLAKVCVSKPKLTFSEVKMFTQLYSNHVEKGFQKVHKP</sequence>
<organism evidence="1 2">
    <name type="scientific">Sphenostylis stenocarpa</name>
    <dbReference type="NCBI Taxonomy" id="92480"/>
    <lineage>
        <taxon>Eukaryota</taxon>
        <taxon>Viridiplantae</taxon>
        <taxon>Streptophyta</taxon>
        <taxon>Embryophyta</taxon>
        <taxon>Tracheophyta</taxon>
        <taxon>Spermatophyta</taxon>
        <taxon>Magnoliopsida</taxon>
        <taxon>eudicotyledons</taxon>
        <taxon>Gunneridae</taxon>
        <taxon>Pentapetalae</taxon>
        <taxon>rosids</taxon>
        <taxon>fabids</taxon>
        <taxon>Fabales</taxon>
        <taxon>Fabaceae</taxon>
        <taxon>Papilionoideae</taxon>
        <taxon>50 kb inversion clade</taxon>
        <taxon>NPAAA clade</taxon>
        <taxon>indigoferoid/millettioid clade</taxon>
        <taxon>Phaseoleae</taxon>
        <taxon>Sphenostylis</taxon>
    </lineage>
</organism>
<evidence type="ECO:0000313" key="1">
    <source>
        <dbReference type="EMBL" id="CAJ1974185.1"/>
    </source>
</evidence>
<gene>
    <name evidence="1" type="ORF">AYBTSS11_LOCUS26257</name>
</gene>
<evidence type="ECO:0000313" key="2">
    <source>
        <dbReference type="Proteomes" id="UP001189624"/>
    </source>
</evidence>
<name>A0AA86W0K9_9FABA</name>
<dbReference type="Proteomes" id="UP001189624">
    <property type="component" value="Chromosome 9"/>
</dbReference>